<keyword evidence="2" id="KW-1185">Reference proteome</keyword>
<evidence type="ECO:0008006" key="3">
    <source>
        <dbReference type="Google" id="ProtNLM"/>
    </source>
</evidence>
<dbReference type="Gene3D" id="3.30.1390.10">
    <property type="match status" value="1"/>
</dbReference>
<dbReference type="OrthoDB" id="3298842at2"/>
<evidence type="ECO:0000313" key="2">
    <source>
        <dbReference type="Proteomes" id="UP000245283"/>
    </source>
</evidence>
<proteinExistence type="predicted"/>
<dbReference type="AlphaFoldDB" id="A0A2V1K5B7"/>
<protein>
    <recommendedName>
        <fullName evidence="3">50S ribosomal protein L7/L12</fullName>
    </recommendedName>
</protein>
<organism evidence="1 2">
    <name type="scientific">Ancrocorticia populi</name>
    <dbReference type="NCBI Taxonomy" id="2175228"/>
    <lineage>
        <taxon>Bacteria</taxon>
        <taxon>Bacillati</taxon>
        <taxon>Actinomycetota</taxon>
        <taxon>Actinomycetes</taxon>
        <taxon>Actinomycetales</taxon>
        <taxon>Actinomycetaceae</taxon>
        <taxon>Ancrocorticia</taxon>
    </lineage>
</organism>
<reference evidence="2" key="1">
    <citation type="submission" date="2018-05" db="EMBL/GenBank/DDBJ databases">
        <authorList>
            <person name="Li Y."/>
        </authorList>
    </citation>
    <scope>NUCLEOTIDE SEQUENCE [LARGE SCALE GENOMIC DNA]</scope>
    <source>
        <strain evidence="2">sk1b4</strain>
    </source>
</reference>
<dbReference type="RefSeq" id="WP_109093567.1">
    <property type="nucleotide sequence ID" value="NZ_JBQDCU010000112.1"/>
</dbReference>
<sequence length="112" mass="11735">MASKRELEARIGGLQRQVNAQQAIIEKIAAELDIPIAPAVAQLPVQANARADQLPKLPPASVEALASGNKILAIKLLREQSYPSLSLKDAKDTVEAYEKGPGGALGPGSAWA</sequence>
<accession>A0A2V1K5B7</accession>
<dbReference type="InterPro" id="IPR014719">
    <property type="entry name" value="Ribosomal_bL12_C/ClpS-like"/>
</dbReference>
<name>A0A2V1K5B7_9ACTO</name>
<evidence type="ECO:0000313" key="1">
    <source>
        <dbReference type="EMBL" id="PWF26494.1"/>
    </source>
</evidence>
<comment type="caution">
    <text evidence="1">The sequence shown here is derived from an EMBL/GenBank/DDBJ whole genome shotgun (WGS) entry which is preliminary data.</text>
</comment>
<dbReference type="Proteomes" id="UP000245283">
    <property type="component" value="Unassembled WGS sequence"/>
</dbReference>
<dbReference type="EMBL" id="QETB01000003">
    <property type="protein sequence ID" value="PWF26494.1"/>
    <property type="molecule type" value="Genomic_DNA"/>
</dbReference>
<gene>
    <name evidence="1" type="ORF">DD236_06485</name>
</gene>